<dbReference type="PROSITE" id="PS50234">
    <property type="entry name" value="VWFA"/>
    <property type="match status" value="1"/>
</dbReference>
<keyword evidence="2" id="KW-0472">Membrane</keyword>
<dbReference type="CDD" id="cd00198">
    <property type="entry name" value="vWFA"/>
    <property type="match status" value="1"/>
</dbReference>
<dbReference type="Gene3D" id="3.40.50.410">
    <property type="entry name" value="von Willebrand factor, type A domain"/>
    <property type="match status" value="1"/>
</dbReference>
<organism evidence="4 5">
    <name type="scientific">Thiorhodovibrio winogradskyi</name>
    <dbReference type="NCBI Taxonomy" id="77007"/>
    <lineage>
        <taxon>Bacteria</taxon>
        <taxon>Pseudomonadati</taxon>
        <taxon>Pseudomonadota</taxon>
        <taxon>Gammaproteobacteria</taxon>
        <taxon>Chromatiales</taxon>
        <taxon>Chromatiaceae</taxon>
        <taxon>Thiorhodovibrio</taxon>
    </lineage>
</organism>
<dbReference type="Proteomes" id="UP001432180">
    <property type="component" value="Chromosome"/>
</dbReference>
<keyword evidence="5" id="KW-1185">Reference proteome</keyword>
<protein>
    <submittedName>
        <fullName evidence="4">von Willebrand factor type A domain protein</fullName>
    </submittedName>
</protein>
<proteinExistence type="predicted"/>
<dbReference type="Pfam" id="PF00092">
    <property type="entry name" value="VWA"/>
    <property type="match status" value="1"/>
</dbReference>
<feature type="compositionally biased region" description="Basic residues" evidence="1">
    <location>
        <begin position="610"/>
        <end position="627"/>
    </location>
</feature>
<name>A0ABZ0SHY3_9GAMM</name>
<accession>A0ABZ0SHY3</accession>
<evidence type="ECO:0000313" key="5">
    <source>
        <dbReference type="Proteomes" id="UP001432180"/>
    </source>
</evidence>
<evidence type="ECO:0000256" key="2">
    <source>
        <dbReference type="SAM" id="Phobius"/>
    </source>
</evidence>
<keyword evidence="2" id="KW-1133">Transmembrane helix</keyword>
<dbReference type="SUPFAM" id="SSF53300">
    <property type="entry name" value="vWA-like"/>
    <property type="match status" value="1"/>
</dbReference>
<dbReference type="InterPro" id="IPR036465">
    <property type="entry name" value="vWFA_dom_sf"/>
</dbReference>
<dbReference type="SMART" id="SM00327">
    <property type="entry name" value="VWA"/>
    <property type="match status" value="1"/>
</dbReference>
<reference evidence="4 5" key="1">
    <citation type="journal article" date="2023" name="Microorganisms">
        <title>Thiorhodovibrio frisius and Trv. litoralis spp. nov., Two Novel Members from a Clade of Fastidious Purple Sulfur Bacteria That Exhibit Unique Red-Shifted Light-Harvesting Capabilities.</title>
        <authorList>
            <person name="Methner A."/>
            <person name="Kuzyk S.B."/>
            <person name="Petersen J."/>
            <person name="Bauer S."/>
            <person name="Brinkmann H."/>
            <person name="Sichau K."/>
            <person name="Wanner G."/>
            <person name="Wolf J."/>
            <person name="Neumann-Schaal M."/>
            <person name="Henke P."/>
            <person name="Tank M."/>
            <person name="Sproer C."/>
            <person name="Bunk B."/>
            <person name="Overmann J."/>
        </authorList>
    </citation>
    <scope>NUCLEOTIDE SEQUENCE [LARGE SCALE GENOMIC DNA]</scope>
    <source>
        <strain evidence="4 5">DSM 6702</strain>
    </source>
</reference>
<evidence type="ECO:0000313" key="4">
    <source>
        <dbReference type="EMBL" id="WPL19511.1"/>
    </source>
</evidence>
<dbReference type="EMBL" id="CP121472">
    <property type="protein sequence ID" value="WPL19511.1"/>
    <property type="molecule type" value="Genomic_DNA"/>
</dbReference>
<dbReference type="InterPro" id="IPR002035">
    <property type="entry name" value="VWF_A"/>
</dbReference>
<gene>
    <name evidence="4" type="ORF">Thiowin_04642</name>
</gene>
<sequence length="633" mass="68034">MPRLFRFRSLAFGIVAVSLVMLTTASELQASSDLRFLIDVSGSMRENDPQNLRVPALRLVSELLPGGSKAGVWLFANRPEPLVASGTVDDAWKAQTRGRLRRIHSNGNFTDIEAAINTALEGWSEPPAANQERHLVLLTDGLVDVPDGEPDASGEDSDAASRRRIMDTTIARLQNLKVKTHVVALSDQVDAALVEALTAQTGGWLEVADNAAALQRAFLRMLEQSAAPTTVPIEGNRFTIDSGVREFTLLAFRAPGSPVSLITPTGETITAGRIPLDGKTKISWNDALDYDLVTITAPSSGEWELQGSLDPDNRVAVLTDLNLAMEPLPNTIPAQASFILDVWPTEKGAPIKILDFLELATAKVVFDLGAGDAEAPAPALNAADPGLSASTSEAANIPALSLILPLDQASQSYRMEVAAGTLETGTYRLQVLLESATFKRQLTRSLRVIGTPLKLLYEPQMPPEGQTGEARLDVRLQFESDLIRPGSLFGYLRLTGPKGSEAVLEFNALTNSSAIYDLPITRAGTYRANARLKAETVAGEPLLLEPPEETFVFDFADGQQQDPPDTNDEANISWTLLAAVVGGGTLAFALLMTLVLMITRAPSDKPAAAKTKKAKTSNKASRNKKRKGKEDAE</sequence>
<evidence type="ECO:0000259" key="3">
    <source>
        <dbReference type="PROSITE" id="PS50234"/>
    </source>
</evidence>
<feature type="region of interest" description="Disordered" evidence="1">
    <location>
        <begin position="604"/>
        <end position="633"/>
    </location>
</feature>
<keyword evidence="2" id="KW-0812">Transmembrane</keyword>
<evidence type="ECO:0000256" key="1">
    <source>
        <dbReference type="SAM" id="MobiDB-lite"/>
    </source>
</evidence>
<feature type="domain" description="VWFA" evidence="3">
    <location>
        <begin position="33"/>
        <end position="222"/>
    </location>
</feature>
<feature type="transmembrane region" description="Helical" evidence="2">
    <location>
        <begin position="574"/>
        <end position="598"/>
    </location>
</feature>